<proteinExistence type="predicted"/>
<name>A0ABS6UEN9_9PSEU</name>
<feature type="domain" description="HNH nuclease" evidence="2">
    <location>
        <begin position="490"/>
        <end position="542"/>
    </location>
</feature>
<feature type="region of interest" description="Disordered" evidence="1">
    <location>
        <begin position="574"/>
        <end position="629"/>
    </location>
</feature>
<comment type="caution">
    <text evidence="3">The sequence shown here is derived from an EMBL/GenBank/DDBJ whole genome shotgun (WGS) entry which is preliminary data.</text>
</comment>
<dbReference type="RefSeq" id="WP_218596040.1">
    <property type="nucleotide sequence ID" value="NZ_JADQDF010000001.1"/>
</dbReference>
<dbReference type="CDD" id="cd00085">
    <property type="entry name" value="HNHc"/>
    <property type="match status" value="1"/>
</dbReference>
<evidence type="ECO:0000256" key="1">
    <source>
        <dbReference type="SAM" id="MobiDB-lite"/>
    </source>
</evidence>
<dbReference type="InterPro" id="IPR003615">
    <property type="entry name" value="HNH_nuc"/>
</dbReference>
<sequence length="629" mass="66242">MQAVVDLPDDLAAVPPGPELAAVLGAVGLSSVPNDRMLEVLTAQHRQLCHDQARMAATLAELGRCAGGAQPGQVSRLGATDRYAPDETRAALRWTRTAAEFEHDLADAVVHAMPALFAAWLDGALDRPRVLVFHRYLTGLAAEQVAAICRTAVPRAPRLTTGQLAVLLRRMVLAVDPAAAERWYRKGVRERNVVAVMDPDGTVTLSGNGLPADEAEAACGRLQDLADAAKRAGHPGLIGQIRCDLYLGMLDGRFHGMGADRLIATLIAQYCPDGPGTAAVARTAAAQTANGAPSTDPSLADFAVVPAAPSGITTPEPGTRLIPTGPAPAGSPTAASATTRPGEAAAARPTGAPAGIEIRVSLSTLLGRDEHPGEIPGLGLLTAAATRARVAQQRRAQWRFAVTDTAGRLLSEGVTRRRPGSVGGHSVRRDGPAGGIVEIHVPASLLHRLLGDGAGEWAGVVADIAARHARRDDHLADLDAHPARRFPTAALRRHTEIRDRTCVFPGCRRRAHASQSDHTRDHARGGATVAANTGPACAHDHDVKHGGGWRLDQPEPGVFVWRSPLGGEYRTGGGFLLPGLPEPHPVDLGPGFDQPTRRVEGPILQPRRRVEPSRPPPAPRPELPDDPPF</sequence>
<dbReference type="Proteomes" id="UP000694300">
    <property type="component" value="Unassembled WGS sequence"/>
</dbReference>
<feature type="region of interest" description="Disordered" evidence="1">
    <location>
        <begin position="310"/>
        <end position="352"/>
    </location>
</feature>
<organism evidence="3 4">
    <name type="scientific">Pseudonocardia oceani</name>
    <dbReference type="NCBI Taxonomy" id="2792013"/>
    <lineage>
        <taxon>Bacteria</taxon>
        <taxon>Bacillati</taxon>
        <taxon>Actinomycetota</taxon>
        <taxon>Actinomycetes</taxon>
        <taxon>Pseudonocardiales</taxon>
        <taxon>Pseudonocardiaceae</taxon>
        <taxon>Pseudonocardia</taxon>
    </lineage>
</organism>
<reference evidence="3 4" key="1">
    <citation type="submission" date="2020-11" db="EMBL/GenBank/DDBJ databases">
        <title>Pseudonocardia abyssalis sp. nov. and Pseudonocardia oceani sp. nov., description and phylogenomic analysis of two novel actinomycetes isolated from the deep Southern Ocean.</title>
        <authorList>
            <person name="Parra J."/>
        </authorList>
    </citation>
    <scope>NUCLEOTIDE SEQUENCE [LARGE SCALE GENOMIC DNA]</scope>
    <source>
        <strain evidence="4">KRD185</strain>
    </source>
</reference>
<accession>A0ABS6UEN9</accession>
<evidence type="ECO:0000313" key="3">
    <source>
        <dbReference type="EMBL" id="MBW0130696.1"/>
    </source>
</evidence>
<evidence type="ECO:0000313" key="4">
    <source>
        <dbReference type="Proteomes" id="UP000694300"/>
    </source>
</evidence>
<evidence type="ECO:0000259" key="2">
    <source>
        <dbReference type="SMART" id="SM00507"/>
    </source>
</evidence>
<protein>
    <recommendedName>
        <fullName evidence="2">HNH nuclease domain-containing protein</fullName>
    </recommendedName>
</protein>
<dbReference type="EMBL" id="JADQDF010000001">
    <property type="protein sequence ID" value="MBW0130696.1"/>
    <property type="molecule type" value="Genomic_DNA"/>
</dbReference>
<gene>
    <name evidence="3" type="ORF">I4I82_23925</name>
</gene>
<dbReference type="SMART" id="SM00507">
    <property type="entry name" value="HNHc"/>
    <property type="match status" value="1"/>
</dbReference>
<feature type="compositionally biased region" description="Low complexity" evidence="1">
    <location>
        <begin position="323"/>
        <end position="352"/>
    </location>
</feature>
<keyword evidence="4" id="KW-1185">Reference proteome</keyword>
<feature type="compositionally biased region" description="Pro residues" evidence="1">
    <location>
        <begin position="613"/>
        <end position="623"/>
    </location>
</feature>